<comment type="similarity">
    <text evidence="1">Belongs to the ComF/GntX family.</text>
</comment>
<evidence type="ECO:0000256" key="1">
    <source>
        <dbReference type="ARBA" id="ARBA00008007"/>
    </source>
</evidence>
<comment type="caution">
    <text evidence="2">The sequence shown here is derived from an EMBL/GenBank/DDBJ whole genome shotgun (WGS) entry which is preliminary data.</text>
</comment>
<proteinExistence type="inferred from homology"/>
<dbReference type="InterPro" id="IPR000836">
    <property type="entry name" value="PRTase_dom"/>
</dbReference>
<dbReference type="SUPFAM" id="SSF53271">
    <property type="entry name" value="PRTase-like"/>
    <property type="match status" value="1"/>
</dbReference>
<accession>A0ABM8Q8Q9</accession>
<reference evidence="2 3" key="1">
    <citation type="submission" date="2020-11" db="EMBL/GenBank/DDBJ databases">
        <authorList>
            <person name="Peeters C."/>
        </authorList>
    </citation>
    <scope>NUCLEOTIDE SEQUENCE [LARGE SCALE GENOMIC DNA]</scope>
    <source>
        <strain evidence="2 3">LMG 7974</strain>
    </source>
</reference>
<evidence type="ECO:0000313" key="2">
    <source>
        <dbReference type="EMBL" id="CAD7289363.1"/>
    </source>
</evidence>
<gene>
    <name evidence="2" type="ORF">LMG7974_01482</name>
</gene>
<dbReference type="Proteomes" id="UP000789803">
    <property type="component" value="Unassembled WGS sequence"/>
</dbReference>
<name>A0ABM8Q8Q9_9BACT</name>
<evidence type="ECO:0000313" key="3">
    <source>
        <dbReference type="Proteomes" id="UP000789803"/>
    </source>
</evidence>
<dbReference type="Gene3D" id="3.40.50.2020">
    <property type="match status" value="1"/>
</dbReference>
<dbReference type="EMBL" id="CAJHOF010000015">
    <property type="protein sequence ID" value="CAD7289363.1"/>
    <property type="molecule type" value="Genomic_DNA"/>
</dbReference>
<dbReference type="CDD" id="cd06223">
    <property type="entry name" value="PRTases_typeI"/>
    <property type="match status" value="1"/>
</dbReference>
<dbReference type="PANTHER" id="PTHR47505">
    <property type="entry name" value="DNA UTILIZATION PROTEIN YHGH"/>
    <property type="match status" value="1"/>
</dbReference>
<keyword evidence="3" id="KW-1185">Reference proteome</keyword>
<dbReference type="InterPro" id="IPR051910">
    <property type="entry name" value="ComF/GntX_DNA_util-trans"/>
</dbReference>
<evidence type="ECO:0008006" key="4">
    <source>
        <dbReference type="Google" id="ProtNLM"/>
    </source>
</evidence>
<sequence length="189" mass="21516">MRCFKCGSFSLFVFCKVCKKILSEPTPGVRKFKNFNVYHFYNYSEIKELIYSKHSLYGSAIFRALARLSFSKIARNLELQTDVYALPIDDKNENGYSHTAILAKACKSDKISVLYHALHASNDVKYSGKDLKFRQKNPRNFKLLKNINKPVILIDDIVTTGSTLLQAKQICEKNKIPVVCAIVLADAMH</sequence>
<dbReference type="RefSeq" id="WP_229933266.1">
    <property type="nucleotide sequence ID" value="NZ_CAJHOF010000015.1"/>
</dbReference>
<protein>
    <recommendedName>
        <fullName evidence="4">ComF family protein</fullName>
    </recommendedName>
</protein>
<dbReference type="InterPro" id="IPR029057">
    <property type="entry name" value="PRTase-like"/>
</dbReference>
<organism evidence="2 3">
    <name type="scientific">Campylobacter majalis</name>
    <dbReference type="NCBI Taxonomy" id="2790656"/>
    <lineage>
        <taxon>Bacteria</taxon>
        <taxon>Pseudomonadati</taxon>
        <taxon>Campylobacterota</taxon>
        <taxon>Epsilonproteobacteria</taxon>
        <taxon>Campylobacterales</taxon>
        <taxon>Campylobacteraceae</taxon>
        <taxon>Campylobacter</taxon>
    </lineage>
</organism>
<dbReference type="PANTHER" id="PTHR47505:SF1">
    <property type="entry name" value="DNA UTILIZATION PROTEIN YHGH"/>
    <property type="match status" value="1"/>
</dbReference>